<evidence type="ECO:0000313" key="2">
    <source>
        <dbReference type="Proteomes" id="UP000322454"/>
    </source>
</evidence>
<accession>A0A520XBY3</accession>
<reference evidence="1 2" key="1">
    <citation type="submission" date="2019-01" db="EMBL/GenBank/DDBJ databases">
        <title>Insights into ecological role of a new deltaproteobacterial order Candidatus Sinidesulfobacterales (Sva0485) by metagenomics and metatranscriptomics.</title>
        <authorList>
            <person name="Tan S."/>
            <person name="Liu J."/>
            <person name="Fang Y."/>
            <person name="Hedlund B."/>
            <person name="Lian Z.-H."/>
            <person name="Huang L.-Y."/>
            <person name="Li J.-T."/>
            <person name="Huang L.-N."/>
            <person name="Li W.-J."/>
            <person name="Jiang H.-C."/>
            <person name="Dong H.-L."/>
            <person name="Shu W.-S."/>
        </authorList>
    </citation>
    <scope>NUCLEOTIDE SEQUENCE [LARGE SCALE GENOMIC DNA]</scope>
    <source>
        <strain evidence="1">AP4</strain>
    </source>
</reference>
<evidence type="ECO:0000313" key="1">
    <source>
        <dbReference type="EMBL" id="RZV38720.1"/>
    </source>
</evidence>
<comment type="caution">
    <text evidence="1">The sequence shown here is derived from an EMBL/GenBank/DDBJ whole genome shotgun (WGS) entry which is preliminary data.</text>
</comment>
<evidence type="ECO:0008006" key="3">
    <source>
        <dbReference type="Google" id="ProtNLM"/>
    </source>
</evidence>
<organism evidence="1 2">
    <name type="scientific">Candidatus Acidulodesulfobacterium acidiphilum</name>
    <dbReference type="NCBI Taxonomy" id="2597224"/>
    <lineage>
        <taxon>Bacteria</taxon>
        <taxon>Deltaproteobacteria</taxon>
        <taxon>Candidatus Acidulodesulfobacterales</taxon>
        <taxon>Candidatus Acidulodesulfobacterium</taxon>
    </lineage>
</organism>
<dbReference type="Gene3D" id="3.30.460.10">
    <property type="entry name" value="Beta Polymerase, domain 2"/>
    <property type="match status" value="1"/>
</dbReference>
<protein>
    <recommendedName>
        <fullName evidence="3">Nucleotidyltransferase domain-containing protein</fullName>
    </recommendedName>
</protein>
<gene>
    <name evidence="1" type="ORF">EVJ48_06325</name>
</gene>
<dbReference type="SUPFAM" id="SSF81301">
    <property type="entry name" value="Nucleotidyltransferase"/>
    <property type="match status" value="1"/>
</dbReference>
<proteinExistence type="predicted"/>
<dbReference type="Proteomes" id="UP000322454">
    <property type="component" value="Unassembled WGS sequence"/>
</dbReference>
<sequence>MTKNSDIDIAAWNIPNDLFYKAAAFATGYSNKWNVDLVDFDDCKESLKKAILAEGIILFKV</sequence>
<dbReference type="EMBL" id="SHMQ01000015">
    <property type="protein sequence ID" value="RZV38720.1"/>
    <property type="molecule type" value="Genomic_DNA"/>
</dbReference>
<dbReference type="AlphaFoldDB" id="A0A520XBY3"/>
<dbReference type="InterPro" id="IPR043519">
    <property type="entry name" value="NT_sf"/>
</dbReference>
<name>A0A520XBY3_9DELT</name>